<dbReference type="InterPro" id="IPR011102">
    <property type="entry name" value="Sig_transdc_His_kinase_HWE"/>
</dbReference>
<protein>
    <recommendedName>
        <fullName evidence="2">histidine kinase</fullName>
        <ecNumber evidence="2">2.7.13.3</ecNumber>
    </recommendedName>
</protein>
<dbReference type="GO" id="GO:0004673">
    <property type="term" value="F:protein histidine kinase activity"/>
    <property type="evidence" value="ECO:0007669"/>
    <property type="project" value="UniProtKB-EC"/>
</dbReference>
<evidence type="ECO:0000256" key="2">
    <source>
        <dbReference type="ARBA" id="ARBA00012438"/>
    </source>
</evidence>
<reference evidence="9 10" key="1">
    <citation type="submission" date="2018-09" db="EMBL/GenBank/DDBJ databases">
        <title>Marinorhizobium profundi gen. nov., sp. nov., isolated from a deep-sea sediment sample from the New Britain Trench and proposal of Marinorhizobiaceae fam. nov. in the order Rhizobiales of the class Alphaproteobacteria.</title>
        <authorList>
            <person name="Cao J."/>
        </authorList>
    </citation>
    <scope>NUCLEOTIDE SEQUENCE [LARGE SCALE GENOMIC DNA]</scope>
    <source>
        <strain evidence="9 10">WS11</strain>
    </source>
</reference>
<keyword evidence="6 9" id="KW-0418">Kinase</keyword>
<keyword evidence="7" id="KW-0067">ATP-binding</keyword>
<keyword evidence="3" id="KW-0597">Phosphoprotein</keyword>
<dbReference type="GO" id="GO:0005524">
    <property type="term" value="F:ATP binding"/>
    <property type="evidence" value="ECO:0007669"/>
    <property type="project" value="UniProtKB-KW"/>
</dbReference>
<feature type="domain" description="Signal transduction histidine kinase HWE region" evidence="8">
    <location>
        <begin position="155"/>
        <end position="236"/>
    </location>
</feature>
<organism evidence="9 10">
    <name type="scientific">Georhizobium profundi</name>
    <dbReference type="NCBI Taxonomy" id="2341112"/>
    <lineage>
        <taxon>Bacteria</taxon>
        <taxon>Pseudomonadati</taxon>
        <taxon>Pseudomonadota</taxon>
        <taxon>Alphaproteobacteria</taxon>
        <taxon>Hyphomicrobiales</taxon>
        <taxon>Rhizobiaceae</taxon>
        <taxon>Georhizobium</taxon>
    </lineage>
</organism>
<dbReference type="Gene3D" id="3.30.565.10">
    <property type="entry name" value="Histidine kinase-like ATPase, C-terminal domain"/>
    <property type="match status" value="1"/>
</dbReference>
<keyword evidence="4" id="KW-0808">Transferase</keyword>
<evidence type="ECO:0000256" key="6">
    <source>
        <dbReference type="ARBA" id="ARBA00022777"/>
    </source>
</evidence>
<accession>A0A3Q8XQF8</accession>
<dbReference type="OrthoDB" id="341208at2"/>
<dbReference type="RefSeq" id="WP_126010007.1">
    <property type="nucleotide sequence ID" value="NZ_CP032509.1"/>
</dbReference>
<dbReference type="PANTHER" id="PTHR41523:SF7">
    <property type="entry name" value="HISTIDINE KINASE"/>
    <property type="match status" value="1"/>
</dbReference>
<dbReference type="Gene3D" id="3.30.450.20">
    <property type="entry name" value="PAS domain"/>
    <property type="match status" value="1"/>
</dbReference>
<dbReference type="SMART" id="SM00911">
    <property type="entry name" value="HWE_HK"/>
    <property type="match status" value="1"/>
</dbReference>
<dbReference type="EC" id="2.7.13.3" evidence="2"/>
<evidence type="ECO:0000256" key="1">
    <source>
        <dbReference type="ARBA" id="ARBA00000085"/>
    </source>
</evidence>
<dbReference type="KEGG" id="abaw:D5400_10765"/>
<sequence length="349" mass="38743">MSAEPARIIVCTPFGRDGAIASGLIRDAGFDPVSCTDLPEILALLPPARPDALCLVITEEALLEGERSQLAAWIESQPPWSDFPVIILGSRGQELDERLAFLNHGHIVLERPFSAASLKSAVASAARARTRQLQVKAYIEEREKSDERQKLLIRELHHRVKNTLANVQAMLGATARSHTDIESFTRAFSSRIVSLSRTHEKLTEDYWQTASLRRILTQELDIYDTKAGRFTIEGPDTHLVSDIAVPLGMAFHELATNAVKYGALSVEEGRVQVRWSIEETEGNRHLNLSWQETGGPAATTPTRKGFGSVLLERVLTVQCNAEIQTDYAETGFSLHLTMPLPKSRLVPRY</sequence>
<dbReference type="SUPFAM" id="SSF52172">
    <property type="entry name" value="CheY-like"/>
    <property type="match status" value="1"/>
</dbReference>
<evidence type="ECO:0000259" key="8">
    <source>
        <dbReference type="SMART" id="SM00911"/>
    </source>
</evidence>
<dbReference type="InterPro" id="IPR036890">
    <property type="entry name" value="HATPase_C_sf"/>
</dbReference>
<dbReference type="Pfam" id="PF07536">
    <property type="entry name" value="HWE_HK"/>
    <property type="match status" value="1"/>
</dbReference>
<evidence type="ECO:0000313" key="9">
    <source>
        <dbReference type="EMBL" id="AZN71696.1"/>
    </source>
</evidence>
<proteinExistence type="predicted"/>
<evidence type="ECO:0000256" key="7">
    <source>
        <dbReference type="ARBA" id="ARBA00022840"/>
    </source>
</evidence>
<dbReference type="InterPro" id="IPR011006">
    <property type="entry name" value="CheY-like_superfamily"/>
</dbReference>
<name>A0A3Q8XQF8_9HYPH</name>
<evidence type="ECO:0000256" key="5">
    <source>
        <dbReference type="ARBA" id="ARBA00022741"/>
    </source>
</evidence>
<dbReference type="AlphaFoldDB" id="A0A3Q8XQF8"/>
<dbReference type="Proteomes" id="UP000268192">
    <property type="component" value="Chromosome"/>
</dbReference>
<keyword evidence="5" id="KW-0547">Nucleotide-binding</keyword>
<dbReference type="EMBL" id="CP032509">
    <property type="protein sequence ID" value="AZN71696.1"/>
    <property type="molecule type" value="Genomic_DNA"/>
</dbReference>
<evidence type="ECO:0000256" key="3">
    <source>
        <dbReference type="ARBA" id="ARBA00022553"/>
    </source>
</evidence>
<gene>
    <name evidence="9" type="ORF">D5400_10765</name>
</gene>
<evidence type="ECO:0000313" key="10">
    <source>
        <dbReference type="Proteomes" id="UP000268192"/>
    </source>
</evidence>
<comment type="catalytic activity">
    <reaction evidence="1">
        <text>ATP + protein L-histidine = ADP + protein N-phospho-L-histidine.</text>
        <dbReference type="EC" id="2.7.13.3"/>
    </reaction>
</comment>
<dbReference type="SUPFAM" id="SSF55874">
    <property type="entry name" value="ATPase domain of HSP90 chaperone/DNA topoisomerase II/histidine kinase"/>
    <property type="match status" value="1"/>
</dbReference>
<keyword evidence="10" id="KW-1185">Reference proteome</keyword>
<evidence type="ECO:0000256" key="4">
    <source>
        <dbReference type="ARBA" id="ARBA00022679"/>
    </source>
</evidence>
<dbReference type="PANTHER" id="PTHR41523">
    <property type="entry name" value="TWO-COMPONENT SYSTEM SENSOR PROTEIN"/>
    <property type="match status" value="1"/>
</dbReference>